<evidence type="ECO:0000313" key="3">
    <source>
        <dbReference type="EMBL" id="KAK7831775.1"/>
    </source>
</evidence>
<dbReference type="GO" id="GO:0000423">
    <property type="term" value="P:mitophagy"/>
    <property type="evidence" value="ECO:0007669"/>
    <property type="project" value="TreeGrafter"/>
</dbReference>
<feature type="transmembrane region" description="Helical" evidence="1">
    <location>
        <begin position="62"/>
        <end position="81"/>
    </location>
</feature>
<keyword evidence="1" id="KW-0812">Transmembrane</keyword>
<dbReference type="GO" id="GO:0000045">
    <property type="term" value="P:autophagosome assembly"/>
    <property type="evidence" value="ECO:0007669"/>
    <property type="project" value="TreeGrafter"/>
</dbReference>
<evidence type="ECO:0000256" key="2">
    <source>
        <dbReference type="SAM" id="SignalP"/>
    </source>
</evidence>
<feature type="transmembrane region" description="Helical" evidence="1">
    <location>
        <begin position="31"/>
        <end position="50"/>
    </location>
</feature>
<protein>
    <submittedName>
        <fullName evidence="3">Uncharacterized protein</fullName>
    </submittedName>
</protein>
<accession>A0AAW0JZ84</accession>
<keyword evidence="2" id="KW-0732">Signal</keyword>
<keyword evidence="1" id="KW-1133">Transmembrane helix</keyword>
<dbReference type="AlphaFoldDB" id="A0AAW0JZ84"/>
<proteinExistence type="predicted"/>
<dbReference type="GO" id="GO:1990756">
    <property type="term" value="F:ubiquitin-like ligase-substrate adaptor activity"/>
    <property type="evidence" value="ECO:0007669"/>
    <property type="project" value="TreeGrafter"/>
</dbReference>
<keyword evidence="4" id="KW-1185">Reference proteome</keyword>
<dbReference type="PANTHER" id="PTHR22874:SF8">
    <property type="entry name" value="TRANSDUCIN FAMILY PROTEIN _ WD-40 REPEAT FAMILY PROTEIN"/>
    <property type="match status" value="1"/>
</dbReference>
<evidence type="ECO:0000313" key="4">
    <source>
        <dbReference type="Proteomes" id="UP000237347"/>
    </source>
</evidence>
<sequence>MLVFGLVLVSQAIRAAQGLTSIQFSPTSEYFYLPMVNVMVLFLKALSMMGKQYYIFNTILEIPFMNFLLTATLLCWKISLLDSVLYRVSDMELRGSASKCRGLGLVNVACFHPFAGGGLFYGRKVWLGTFREVLVIISVDIIKIAFLPLNTGKGKPRVLQCDGARGVNCTGSNYIPEENMAFTHLFYRFTSPSAKANNDNNTDLFSSLISDIKSYSDNDPLLPWLRRKKVEFASKRFLAFFRGRRD</sequence>
<keyword evidence="1" id="KW-0472">Membrane</keyword>
<name>A0AAW0JZ84_QUESU</name>
<dbReference type="InterPro" id="IPR052596">
    <property type="entry name" value="AMBRA1_autophagy"/>
</dbReference>
<comment type="caution">
    <text evidence="3">The sequence shown here is derived from an EMBL/GenBank/DDBJ whole genome shotgun (WGS) entry which is preliminary data.</text>
</comment>
<dbReference type="Proteomes" id="UP000237347">
    <property type="component" value="Unassembled WGS sequence"/>
</dbReference>
<feature type="signal peptide" evidence="2">
    <location>
        <begin position="1"/>
        <end position="18"/>
    </location>
</feature>
<dbReference type="EMBL" id="PKMF04000436">
    <property type="protein sequence ID" value="KAK7831775.1"/>
    <property type="molecule type" value="Genomic_DNA"/>
</dbReference>
<dbReference type="PANTHER" id="PTHR22874">
    <property type="entry name" value="ACTIVATING MOLECULE IN BECN1-REGULATED AUTOPHAGY PROTEIN 1"/>
    <property type="match status" value="1"/>
</dbReference>
<evidence type="ECO:0000256" key="1">
    <source>
        <dbReference type="SAM" id="Phobius"/>
    </source>
</evidence>
<feature type="chain" id="PRO_5043979280" evidence="2">
    <location>
        <begin position="19"/>
        <end position="246"/>
    </location>
</feature>
<dbReference type="GO" id="GO:0080008">
    <property type="term" value="C:Cul4-RING E3 ubiquitin ligase complex"/>
    <property type="evidence" value="ECO:0007669"/>
    <property type="project" value="TreeGrafter"/>
</dbReference>
<gene>
    <name evidence="3" type="ORF">CFP56_027055</name>
</gene>
<organism evidence="3 4">
    <name type="scientific">Quercus suber</name>
    <name type="common">Cork oak</name>
    <dbReference type="NCBI Taxonomy" id="58331"/>
    <lineage>
        <taxon>Eukaryota</taxon>
        <taxon>Viridiplantae</taxon>
        <taxon>Streptophyta</taxon>
        <taxon>Embryophyta</taxon>
        <taxon>Tracheophyta</taxon>
        <taxon>Spermatophyta</taxon>
        <taxon>Magnoliopsida</taxon>
        <taxon>eudicotyledons</taxon>
        <taxon>Gunneridae</taxon>
        <taxon>Pentapetalae</taxon>
        <taxon>rosids</taxon>
        <taxon>fabids</taxon>
        <taxon>Fagales</taxon>
        <taxon>Fagaceae</taxon>
        <taxon>Quercus</taxon>
    </lineage>
</organism>
<reference evidence="3 4" key="1">
    <citation type="journal article" date="2018" name="Sci. Data">
        <title>The draft genome sequence of cork oak.</title>
        <authorList>
            <person name="Ramos A.M."/>
            <person name="Usie A."/>
            <person name="Barbosa P."/>
            <person name="Barros P.M."/>
            <person name="Capote T."/>
            <person name="Chaves I."/>
            <person name="Simoes F."/>
            <person name="Abreu I."/>
            <person name="Carrasquinho I."/>
            <person name="Faro C."/>
            <person name="Guimaraes J.B."/>
            <person name="Mendonca D."/>
            <person name="Nobrega F."/>
            <person name="Rodrigues L."/>
            <person name="Saibo N.J.M."/>
            <person name="Varela M.C."/>
            <person name="Egas C."/>
            <person name="Matos J."/>
            <person name="Miguel C.M."/>
            <person name="Oliveira M.M."/>
            <person name="Ricardo C.P."/>
            <person name="Goncalves S."/>
        </authorList>
    </citation>
    <scope>NUCLEOTIDE SEQUENCE [LARGE SCALE GENOMIC DNA]</scope>
    <source>
        <strain evidence="4">cv. HL8</strain>
    </source>
</reference>